<dbReference type="InterPro" id="IPR011990">
    <property type="entry name" value="TPR-like_helical_dom_sf"/>
</dbReference>
<keyword evidence="2" id="KW-1185">Reference proteome</keyword>
<evidence type="ECO:0000313" key="2">
    <source>
        <dbReference type="Proteomes" id="UP000198870"/>
    </source>
</evidence>
<dbReference type="InterPro" id="IPR036388">
    <property type="entry name" value="WH-like_DNA-bd_sf"/>
</dbReference>
<reference evidence="1 2" key="1">
    <citation type="submission" date="2016-10" db="EMBL/GenBank/DDBJ databases">
        <authorList>
            <person name="de Groot N.N."/>
        </authorList>
    </citation>
    <scope>NUCLEOTIDE SEQUENCE [LARGE SCALE GENOMIC DNA]</scope>
    <source>
        <strain evidence="1 2">AA1</strain>
    </source>
</reference>
<dbReference type="InterPro" id="IPR016032">
    <property type="entry name" value="Sig_transdc_resp-reg_C-effctor"/>
</dbReference>
<dbReference type="STRING" id="419481.SAMN05216233_102155"/>
<dbReference type="Gene3D" id="1.10.10.10">
    <property type="entry name" value="Winged helix-like DNA-binding domain superfamily/Winged helix DNA-binding domain"/>
    <property type="match status" value="1"/>
</dbReference>
<dbReference type="RefSeq" id="WP_092208481.1">
    <property type="nucleotide sequence ID" value="NZ_FMUX01000002.1"/>
</dbReference>
<sequence length="1022" mass="111291">MSHSDPVIRHDALSHCRMLFSGDFRLLVMAARAGQGKTTLARQFMASAPFFWHACSPSQSDSSVFMESLTHSLKLPSLPEGGSPDNRWEQSLARLLKAAPDLGPGLLIVDDYHLVMDTPPNRHCLQQLLAHSPLRLVILTREYPEHAVLAPLGDTLFIDNDLLALSLDETAQVVQAADGVPVAASTIRDIHALTEGWPGGVRLLLEHGRLNGSTLNRQLPELSGNRILQAMGLLWADASPKMALLADLERIPGCLLGGGTPWRAEGELLASLADRACFVRIQKDRDGEWVILHHLLRDAFAARKSSLTPEFRRHWAEVLGTDCLAQGLVEEGLLCLSREGCLDSLGDELSRHGLALLGRGRFSLVGSLLDALPSRTVESFPWLSLHRGIILLTADPVSARPWLEQSLSGMRETRDKAGELHAIGRLVEYEVLHGGAYGRLAPDIRRGSALIADIPLAVHHRRHILAALTLGACYALDGTAAHGLLCQLEPELTAEGADHLDLFSLLVPCLHAILRTDVPRALAELDARVVPEHMDGLSPSSRFAVHFCLLNILRIRGRSDDFSLAGAHVRTRFASFLTSPYLVKMTRTWEALAALRNGWAGEALGIFEEVLKTTGGQDNIHAVTLSWKALCLAHLGRHDEARDLSAEVGPVGDLNCGHYYARHCAVILGCSRSLDPADDGAVPLLTRHISSYTLFDDASIQALGLGYLARRHLADGAGSTAMGYVTHMLAIMETVDCLNFAGFEPRIFAPLFSASVADGAESSRACMAARRMLGVDLLSHGRAVPVLDIRPAPGGRLEVFCPVTGKRATVRAAQQIQLMILLLRQPGACLAADRLASLLWPGKDPLGLRGRLDNLMKRLRQVLAEAAGPESPRHYLGIEAGTAVLRHVRCEAARLDTLLAEGRLLLEKKRPWTASIPLTRAFSLLNDPAPFSPDPEQVRRAALAWCPVLARTHGTDRALDAARCALSLHPLSPSLNRLVHDLCLDADQPQQALEQVDCLRRGLRQAGHSIEEQDAVMESFWG</sequence>
<name>A0A1G5BR80_9BACT</name>
<dbReference type="InterPro" id="IPR027417">
    <property type="entry name" value="P-loop_NTPase"/>
</dbReference>
<proteinExistence type="predicted"/>
<organism evidence="1 2">
    <name type="scientific">Desulfoluna spongiiphila</name>
    <dbReference type="NCBI Taxonomy" id="419481"/>
    <lineage>
        <taxon>Bacteria</taxon>
        <taxon>Pseudomonadati</taxon>
        <taxon>Thermodesulfobacteriota</taxon>
        <taxon>Desulfobacteria</taxon>
        <taxon>Desulfobacterales</taxon>
        <taxon>Desulfolunaceae</taxon>
        <taxon>Desulfoluna</taxon>
    </lineage>
</organism>
<dbReference type="SUPFAM" id="SSF52540">
    <property type="entry name" value="P-loop containing nucleoside triphosphate hydrolases"/>
    <property type="match status" value="1"/>
</dbReference>
<dbReference type="GO" id="GO:0003677">
    <property type="term" value="F:DNA binding"/>
    <property type="evidence" value="ECO:0007669"/>
    <property type="project" value="InterPro"/>
</dbReference>
<dbReference type="OrthoDB" id="223734at2"/>
<dbReference type="GO" id="GO:0006355">
    <property type="term" value="P:regulation of DNA-templated transcription"/>
    <property type="evidence" value="ECO:0007669"/>
    <property type="project" value="InterPro"/>
</dbReference>
<protein>
    <submittedName>
        <fullName evidence="1">Uncharacterized protein</fullName>
    </submittedName>
</protein>
<gene>
    <name evidence="1" type="ORF">SAMN05216233_102155</name>
</gene>
<dbReference type="Proteomes" id="UP000198870">
    <property type="component" value="Unassembled WGS sequence"/>
</dbReference>
<accession>A0A1G5BR80</accession>
<dbReference type="AlphaFoldDB" id="A0A1G5BR80"/>
<dbReference type="EMBL" id="FMUX01000002">
    <property type="protein sequence ID" value="SCX92735.1"/>
    <property type="molecule type" value="Genomic_DNA"/>
</dbReference>
<evidence type="ECO:0000313" key="1">
    <source>
        <dbReference type="EMBL" id="SCX92735.1"/>
    </source>
</evidence>
<dbReference type="SUPFAM" id="SSF46894">
    <property type="entry name" value="C-terminal effector domain of the bipartite response regulators"/>
    <property type="match status" value="1"/>
</dbReference>
<dbReference type="SUPFAM" id="SSF48452">
    <property type="entry name" value="TPR-like"/>
    <property type="match status" value="1"/>
</dbReference>